<gene>
    <name evidence="1" type="ORF">MSIBF_A680009</name>
</gene>
<proteinExistence type="predicted"/>
<dbReference type="AlphaFoldDB" id="A0A098EEH2"/>
<name>A0A098EEH2_9ZZZZ</name>
<accession>A0A098EEH2</accession>
<protein>
    <submittedName>
        <fullName evidence="1">Putative hamus subunit</fullName>
    </submittedName>
</protein>
<reference evidence="1" key="1">
    <citation type="submission" date="2014-09" db="EMBL/GenBank/DDBJ databases">
        <authorList>
            <person name="Probst J Alexander"/>
        </authorList>
    </citation>
    <scope>NUCLEOTIDE SEQUENCE</scope>
</reference>
<sequence>MTQEDAQTLNKGDTVYFPTKAVKFSFEGFKDEDFGDPTCSGGSDKIKIETSDNRKVILSFTTRDGERLNNVRLDEGGYELDELFLIGNTVYKFRGTENINNDENRTRLLLTDVSNANDFEVILTKLNTGFTGFNYTYFDRYSASMENPCSPPCSTFNAMVLGKRAYFHEGKLWMDARTDSRIGLNDITLTDIQNDNCQATLTTLFENGTVDQNGETTNSNSDDQILVFRGCGEDRTYIDFYDTNRRARGTGDYQTSVKITGTDTALVANTSCLGPGIVCYNSTALGFEGALRCSEDTKLWSPRGADLFTVTNYGSDKQVKAVEICHPTKRTYVTYFLGKEKIESEQLGTITADDVGKLKKIGCCEATVKSFGLSTGNATNTTGTCTNIKPVRTLMVLDKNAGAGNLIVVGGPSVNTLAASAGVTKEEIGADADKYVIKMVNNNTLVVAGWEAGNTNAATGKVVEWLLANAHKA</sequence>
<organism evidence="1">
    <name type="scientific">groundwater metagenome</name>
    <dbReference type="NCBI Taxonomy" id="717931"/>
    <lineage>
        <taxon>unclassified sequences</taxon>
        <taxon>metagenomes</taxon>
        <taxon>ecological metagenomes</taxon>
    </lineage>
</organism>
<evidence type="ECO:0000313" key="1">
    <source>
        <dbReference type="EMBL" id="CEG13916.1"/>
    </source>
</evidence>
<dbReference type="EMBL" id="CCXY01000433">
    <property type="protein sequence ID" value="CEG13916.1"/>
    <property type="molecule type" value="Genomic_DNA"/>
</dbReference>